<dbReference type="Pfam" id="PF01420">
    <property type="entry name" value="Methylase_S"/>
    <property type="match status" value="2"/>
</dbReference>
<dbReference type="PANTHER" id="PTHR30408:SF12">
    <property type="entry name" value="TYPE I RESTRICTION ENZYME MJAVIII SPECIFICITY SUBUNIT"/>
    <property type="match status" value="1"/>
</dbReference>
<dbReference type="Gene3D" id="3.90.220.20">
    <property type="entry name" value="DNA methylase specificity domains"/>
    <property type="match status" value="2"/>
</dbReference>
<dbReference type="GO" id="GO:0004519">
    <property type="term" value="F:endonuclease activity"/>
    <property type="evidence" value="ECO:0007669"/>
    <property type="project" value="UniProtKB-KW"/>
</dbReference>
<evidence type="ECO:0000256" key="2">
    <source>
        <dbReference type="ARBA" id="ARBA00022747"/>
    </source>
</evidence>
<accession>A0A3D2SN03</accession>
<dbReference type="InterPro" id="IPR052021">
    <property type="entry name" value="Type-I_RS_S_subunit"/>
</dbReference>
<dbReference type="SUPFAM" id="SSF116734">
    <property type="entry name" value="DNA methylase specificity domain"/>
    <property type="match status" value="2"/>
</dbReference>
<dbReference type="GO" id="GO:0009307">
    <property type="term" value="P:DNA restriction-modification system"/>
    <property type="evidence" value="ECO:0007669"/>
    <property type="project" value="UniProtKB-KW"/>
</dbReference>
<protein>
    <submittedName>
        <fullName evidence="5">Restriction endonuclease subunit S</fullName>
    </submittedName>
</protein>
<feature type="domain" description="Type I restriction modification DNA specificity" evidence="4">
    <location>
        <begin position="220"/>
        <end position="386"/>
    </location>
</feature>
<dbReference type="RefSeq" id="WP_049174024.1">
    <property type="nucleotide sequence ID" value="NZ_BKFK01000012.1"/>
</dbReference>
<keyword evidence="5" id="KW-0378">Hydrolase</keyword>
<dbReference type="EMBL" id="DPVE01000127">
    <property type="protein sequence ID" value="HCK29955.1"/>
    <property type="molecule type" value="Genomic_DNA"/>
</dbReference>
<dbReference type="InterPro" id="IPR000055">
    <property type="entry name" value="Restrct_endonuc_typeI_TRD"/>
</dbReference>
<keyword evidence="5" id="KW-0540">Nuclease</keyword>
<comment type="caution">
    <text evidence="5">The sequence shown here is derived from an EMBL/GenBank/DDBJ whole genome shotgun (WGS) entry which is preliminary data.</text>
</comment>
<dbReference type="Proteomes" id="UP000263596">
    <property type="component" value="Unassembled WGS sequence"/>
</dbReference>
<evidence type="ECO:0000259" key="4">
    <source>
        <dbReference type="Pfam" id="PF01420"/>
    </source>
</evidence>
<keyword evidence="2" id="KW-0680">Restriction system</keyword>
<proteinExistence type="inferred from homology"/>
<reference evidence="5 6" key="1">
    <citation type="journal article" date="2018" name="Nat. Biotechnol.">
        <title>A standardized bacterial taxonomy based on genome phylogeny substantially revises the tree of life.</title>
        <authorList>
            <person name="Parks D.H."/>
            <person name="Chuvochina M."/>
            <person name="Waite D.W."/>
            <person name="Rinke C."/>
            <person name="Skarshewski A."/>
            <person name="Chaumeil P.A."/>
            <person name="Hugenholtz P."/>
        </authorList>
    </citation>
    <scope>NUCLEOTIDE SEQUENCE [LARGE SCALE GENOMIC DNA]</scope>
    <source>
        <strain evidence="5">UBA9669</strain>
    </source>
</reference>
<keyword evidence="5" id="KW-0255">Endonuclease</keyword>
<comment type="similarity">
    <text evidence="1">Belongs to the type-I restriction system S methylase family.</text>
</comment>
<dbReference type="PANTHER" id="PTHR30408">
    <property type="entry name" value="TYPE-1 RESTRICTION ENZYME ECOKI SPECIFICITY PROTEIN"/>
    <property type="match status" value="1"/>
</dbReference>
<evidence type="ECO:0000256" key="1">
    <source>
        <dbReference type="ARBA" id="ARBA00010923"/>
    </source>
</evidence>
<evidence type="ECO:0000313" key="6">
    <source>
        <dbReference type="Proteomes" id="UP000263596"/>
    </source>
</evidence>
<sequence length="400" mass="46023">MATPKLRFKEFDRDWKQIKISDYSDTVTSGSRDWAQYYSDKGDKFIRMTNLVRDGIYLDLSDLRFVDLPKDSNEGKRTSLQSGDILISITAELGKLGWVQDDLGTAYINQHTALVRMSEKVDSKFIAYTLSTEKYNNKLNNLNDSGAKAGLNLGTIRSFELTIPQKIEQTKIASFLSAVDEKIRQLTQKHELLSQYKQGMMQKLFSQQIRFNADEGSEFEEWDQKELKEVAQINPKAKKLPENFIYIDLESVEKGQLLLEKNITLSEAPSRAQRLLAKGDVLFQMVRPYQQNNYYFNLDGQYVASTGYAQIRTELNSKFIYYAIHEKAFLDEVMNRCTGTSYPAINSSDLSTIEIGIPCLEEQMKISNFLSAIDQKIEKVTQQIEETKQWKKGLLQQMFV</sequence>
<evidence type="ECO:0000313" key="5">
    <source>
        <dbReference type="EMBL" id="HCK29955.1"/>
    </source>
</evidence>
<dbReference type="AlphaFoldDB" id="A0A3D2SN03"/>
<dbReference type="Gene3D" id="1.10.287.1120">
    <property type="entry name" value="Bipartite methylase S protein"/>
    <property type="match status" value="1"/>
</dbReference>
<dbReference type="InterPro" id="IPR044946">
    <property type="entry name" value="Restrct_endonuc_typeI_TRD_sf"/>
</dbReference>
<dbReference type="GO" id="GO:0003677">
    <property type="term" value="F:DNA binding"/>
    <property type="evidence" value="ECO:0007669"/>
    <property type="project" value="UniProtKB-KW"/>
</dbReference>
<organism evidence="5 6">
    <name type="scientific">Acinetobacter ursingii</name>
    <dbReference type="NCBI Taxonomy" id="108980"/>
    <lineage>
        <taxon>Bacteria</taxon>
        <taxon>Pseudomonadati</taxon>
        <taxon>Pseudomonadota</taxon>
        <taxon>Gammaproteobacteria</taxon>
        <taxon>Moraxellales</taxon>
        <taxon>Moraxellaceae</taxon>
        <taxon>Acinetobacter</taxon>
    </lineage>
</organism>
<evidence type="ECO:0000256" key="3">
    <source>
        <dbReference type="ARBA" id="ARBA00023125"/>
    </source>
</evidence>
<feature type="domain" description="Type I restriction modification DNA specificity" evidence="4">
    <location>
        <begin position="14"/>
        <end position="190"/>
    </location>
</feature>
<name>A0A3D2SN03_9GAMM</name>
<keyword evidence="3" id="KW-0238">DNA-binding</keyword>
<gene>
    <name evidence="5" type="ORF">DHW29_07050</name>
</gene>